<dbReference type="EMBL" id="VJNE01000004">
    <property type="protein sequence ID" value="MZG27581.1"/>
    <property type="molecule type" value="Genomic_DNA"/>
</dbReference>
<dbReference type="RefSeq" id="WP_272918766.1">
    <property type="nucleotide sequence ID" value="NZ_VJNE01000004.1"/>
</dbReference>
<dbReference type="GO" id="GO:0005829">
    <property type="term" value="C:cytosol"/>
    <property type="evidence" value="ECO:0007669"/>
    <property type="project" value="TreeGrafter"/>
</dbReference>
<dbReference type="SMART" id="SM00490">
    <property type="entry name" value="HELICc"/>
    <property type="match status" value="1"/>
</dbReference>
<dbReference type="SUPFAM" id="SSF52540">
    <property type="entry name" value="P-loop containing nucleoside triphosphate hydrolases"/>
    <property type="match status" value="1"/>
</dbReference>
<evidence type="ECO:0000313" key="3">
    <source>
        <dbReference type="Proteomes" id="UP000472380"/>
    </source>
</evidence>
<organism evidence="2 3">
    <name type="scientific">Adlercreutzia equolifaciens</name>
    <dbReference type="NCBI Taxonomy" id="446660"/>
    <lineage>
        <taxon>Bacteria</taxon>
        <taxon>Bacillati</taxon>
        <taxon>Actinomycetota</taxon>
        <taxon>Coriobacteriia</taxon>
        <taxon>Eggerthellales</taxon>
        <taxon>Eggerthellaceae</taxon>
        <taxon>Adlercreutzia</taxon>
    </lineage>
</organism>
<dbReference type="PANTHER" id="PTHR47396:SF1">
    <property type="entry name" value="ATP-DEPENDENT HELICASE IRC3-RELATED"/>
    <property type="match status" value="1"/>
</dbReference>
<dbReference type="Pfam" id="PF00271">
    <property type="entry name" value="Helicase_C"/>
    <property type="match status" value="1"/>
</dbReference>
<comment type="caution">
    <text evidence="2">The sequence shown here is derived from an EMBL/GenBank/DDBJ whole genome shotgun (WGS) entry which is preliminary data.</text>
</comment>
<evidence type="ECO:0000259" key="1">
    <source>
        <dbReference type="PROSITE" id="PS51194"/>
    </source>
</evidence>
<feature type="domain" description="Helicase C-terminal" evidence="1">
    <location>
        <begin position="44"/>
        <end position="200"/>
    </location>
</feature>
<reference evidence="2 3" key="1">
    <citation type="submission" date="2019-07" db="EMBL/GenBank/DDBJ databases">
        <title>Draft genome sequence of Adlercreutzia equolifaciens IPLA 37004, a human intestinal strain that does not produces equol from daidzein.</title>
        <authorList>
            <person name="Vazquez L."/>
            <person name="Florez A.B."/>
            <person name="Mayo B."/>
        </authorList>
    </citation>
    <scope>NUCLEOTIDE SEQUENCE [LARGE SCALE GENOMIC DNA]</scope>
    <source>
        <strain evidence="2 3">IPLA 37004</strain>
    </source>
</reference>
<dbReference type="Gene3D" id="3.40.50.300">
    <property type="entry name" value="P-loop containing nucleotide triphosphate hydrolases"/>
    <property type="match status" value="1"/>
</dbReference>
<gene>
    <name evidence="2" type="ORF">FM068_03100</name>
</gene>
<dbReference type="AlphaFoldDB" id="A0A6L8Q4F5"/>
<dbReference type="Gene3D" id="3.30.870.10">
    <property type="entry name" value="Endonuclease Chain A"/>
    <property type="match status" value="1"/>
</dbReference>
<accession>A0A6L8Q4F5</accession>
<dbReference type="SUPFAM" id="SSF56024">
    <property type="entry name" value="Phospholipase D/nuclease"/>
    <property type="match status" value="1"/>
</dbReference>
<dbReference type="PANTHER" id="PTHR47396">
    <property type="entry name" value="TYPE I RESTRICTION ENZYME ECOKI R PROTEIN"/>
    <property type="match status" value="1"/>
</dbReference>
<protein>
    <recommendedName>
        <fullName evidence="1">Helicase C-terminal domain-containing protein</fullName>
    </recommendedName>
</protein>
<name>A0A6L8Q4F5_9ACTN</name>
<proteinExistence type="predicted"/>
<dbReference type="InterPro" id="IPR050742">
    <property type="entry name" value="Helicase_Restrict-Modif_Enz"/>
</dbReference>
<evidence type="ECO:0000313" key="2">
    <source>
        <dbReference type="EMBL" id="MZG27581.1"/>
    </source>
</evidence>
<sequence>MEGAAQRVLRPRFTGVRLSDLEAGASYSQVLEKLCAHDKRNALVVEDVHEAVTAGCTPLVVSKRKDHARMLHHALRSLGLDARLLVGEGTPKQRREAIERAKQSEDGQPFILVATESYLGEGFDMPQLDALFLTTPISWDGNVTQQSGRLHREFEGKTEVFVYDYVDVSVPMLERMYKKRLKTYGNLGYEVCSPADEDEGANGGYFVGQSDWLGRFEADIRKAMRSILVRAPYASEAAVKKLLPALRDACERGLKVTCAVRKRQENERSGSRDTAADTLLGEAGIETTWFEDGPTRLAIIDDALIWYGSLPLLAFPKSDDCSLRLHDAELAAELKGELETTS</sequence>
<dbReference type="InterPro" id="IPR001650">
    <property type="entry name" value="Helicase_C-like"/>
</dbReference>
<dbReference type="InterPro" id="IPR027417">
    <property type="entry name" value="P-loop_NTPase"/>
</dbReference>
<dbReference type="Proteomes" id="UP000472380">
    <property type="component" value="Unassembled WGS sequence"/>
</dbReference>
<dbReference type="CDD" id="cd09126">
    <property type="entry name" value="PLDc_C_DEXD_like"/>
    <property type="match status" value="1"/>
</dbReference>
<dbReference type="PROSITE" id="PS51194">
    <property type="entry name" value="HELICASE_CTER"/>
    <property type="match status" value="1"/>
</dbReference>